<keyword evidence="5 6" id="KW-0472">Membrane</keyword>
<dbReference type="eggNOG" id="KOG2533">
    <property type="taxonomic scope" value="Eukaryota"/>
</dbReference>
<accession>B8MJF9</accession>
<dbReference type="PhylomeDB" id="B8MJF9"/>
<keyword evidence="8" id="KW-1185">Reference proteome</keyword>
<evidence type="ECO:0000256" key="4">
    <source>
        <dbReference type="ARBA" id="ARBA00022989"/>
    </source>
</evidence>
<proteinExistence type="predicted"/>
<dbReference type="OrthoDB" id="2985014at2759"/>
<dbReference type="Proteomes" id="UP000001745">
    <property type="component" value="Unassembled WGS sequence"/>
</dbReference>
<dbReference type="InParanoid" id="B8MJF9"/>
<evidence type="ECO:0000256" key="6">
    <source>
        <dbReference type="SAM" id="Phobius"/>
    </source>
</evidence>
<evidence type="ECO:0000313" key="8">
    <source>
        <dbReference type="Proteomes" id="UP000001745"/>
    </source>
</evidence>
<evidence type="ECO:0000313" key="7">
    <source>
        <dbReference type="EMBL" id="EED15159.1"/>
    </source>
</evidence>
<evidence type="ECO:0000256" key="2">
    <source>
        <dbReference type="ARBA" id="ARBA00022448"/>
    </source>
</evidence>
<dbReference type="HOGENOM" id="CLU_001265_0_1_1"/>
<reference evidence="8" key="1">
    <citation type="journal article" date="2015" name="Genome Announc.">
        <title>Genome sequence of the AIDS-associated pathogen Penicillium marneffei (ATCC18224) and its near taxonomic relative Talaromyces stipitatus (ATCC10500).</title>
        <authorList>
            <person name="Nierman W.C."/>
            <person name="Fedorova-Abrams N.D."/>
            <person name="Andrianopoulos A."/>
        </authorList>
    </citation>
    <scope>NUCLEOTIDE SEQUENCE [LARGE SCALE GENOMIC DNA]</scope>
    <source>
        <strain evidence="8">ATCC 10500 / CBS 375.48 / QM 6759 / NRRL 1006</strain>
    </source>
</reference>
<keyword evidence="4 6" id="KW-1133">Transmembrane helix</keyword>
<dbReference type="RefSeq" id="XP_002485112.1">
    <property type="nucleotide sequence ID" value="XM_002485067.1"/>
</dbReference>
<evidence type="ECO:0000256" key="3">
    <source>
        <dbReference type="ARBA" id="ARBA00022692"/>
    </source>
</evidence>
<dbReference type="GO" id="GO:0016020">
    <property type="term" value="C:membrane"/>
    <property type="evidence" value="ECO:0007669"/>
    <property type="project" value="UniProtKB-SubCell"/>
</dbReference>
<dbReference type="VEuPathDB" id="FungiDB:TSTA_046130"/>
<keyword evidence="3 6" id="KW-0812">Transmembrane</keyword>
<dbReference type="SUPFAM" id="SSF103473">
    <property type="entry name" value="MFS general substrate transporter"/>
    <property type="match status" value="1"/>
</dbReference>
<sequence>MTLLVSNEADIELNENFSSETTPEIDSTVQKSLVRRRDLILLPTLCNQPIAPVLKIELLRPRANLRNAKSAILEQDLNSKGNRSSLLLMMFYIPYSIFSIPATILAKIYSSAVVIPLLVLGRGRTSVGLWLPESFWNDGSRIFALGECLFVKFLYQGVVGEEIICVLFNGSAISGPISWGVFQWHRNFKVWQYLFLIEGAIIVSIAFIALMTLPHSVQGSRYFTPFQKKCASVYLKHDKKGFIFHEGFIVLKGWKIWLFALSGLLYGVGSSSTSNFLPVMIKRRAQDTVRVNLYTIGPNLTGALMMMYVSCWVTDRM</sequence>
<name>B8MJF9_TALSN</name>
<keyword evidence="2" id="KW-0813">Transport</keyword>
<feature type="transmembrane region" description="Helical" evidence="6">
    <location>
        <begin position="256"/>
        <end position="279"/>
    </location>
</feature>
<protein>
    <submittedName>
        <fullName evidence="7">Uncharacterized protein</fullName>
    </submittedName>
</protein>
<dbReference type="GeneID" id="8099524"/>
<evidence type="ECO:0000256" key="5">
    <source>
        <dbReference type="ARBA" id="ARBA00023136"/>
    </source>
</evidence>
<feature type="transmembrane region" description="Helical" evidence="6">
    <location>
        <begin position="291"/>
        <end position="309"/>
    </location>
</feature>
<dbReference type="GO" id="GO:0022857">
    <property type="term" value="F:transmembrane transporter activity"/>
    <property type="evidence" value="ECO:0007669"/>
    <property type="project" value="TreeGrafter"/>
</dbReference>
<dbReference type="PANTHER" id="PTHR43791:SF9">
    <property type="entry name" value="MAJOR FACILITATOR-TYPE TRANSPORTER HXNP"/>
    <property type="match status" value="1"/>
</dbReference>
<feature type="transmembrane region" description="Helical" evidence="6">
    <location>
        <begin position="193"/>
        <end position="213"/>
    </location>
</feature>
<comment type="subcellular location">
    <subcellularLocation>
        <location evidence="1">Membrane</location>
        <topology evidence="1">Multi-pass membrane protein</topology>
    </subcellularLocation>
</comment>
<dbReference type="AlphaFoldDB" id="B8MJF9"/>
<dbReference type="InterPro" id="IPR036259">
    <property type="entry name" value="MFS_trans_sf"/>
</dbReference>
<feature type="transmembrane region" description="Helical" evidence="6">
    <location>
        <begin position="92"/>
        <end position="120"/>
    </location>
</feature>
<dbReference type="PANTHER" id="PTHR43791">
    <property type="entry name" value="PERMEASE-RELATED"/>
    <property type="match status" value="1"/>
</dbReference>
<organism evidence="7 8">
    <name type="scientific">Talaromyces stipitatus (strain ATCC 10500 / CBS 375.48 / QM 6759 / NRRL 1006)</name>
    <name type="common">Penicillium stipitatum</name>
    <dbReference type="NCBI Taxonomy" id="441959"/>
    <lineage>
        <taxon>Eukaryota</taxon>
        <taxon>Fungi</taxon>
        <taxon>Dikarya</taxon>
        <taxon>Ascomycota</taxon>
        <taxon>Pezizomycotina</taxon>
        <taxon>Eurotiomycetes</taxon>
        <taxon>Eurotiomycetidae</taxon>
        <taxon>Eurotiales</taxon>
        <taxon>Trichocomaceae</taxon>
        <taxon>Talaromyces</taxon>
        <taxon>Talaromyces sect. Talaromyces</taxon>
    </lineage>
</organism>
<dbReference type="EMBL" id="EQ962657">
    <property type="protein sequence ID" value="EED15159.1"/>
    <property type="molecule type" value="Genomic_DNA"/>
</dbReference>
<evidence type="ECO:0000256" key="1">
    <source>
        <dbReference type="ARBA" id="ARBA00004141"/>
    </source>
</evidence>
<gene>
    <name evidence="7" type="ORF">TSTA_046130</name>
</gene>